<comment type="caution">
    <text evidence="1">The sequence shown here is derived from an EMBL/GenBank/DDBJ whole genome shotgun (WGS) entry which is preliminary data.</text>
</comment>
<evidence type="ECO:0000313" key="2">
    <source>
        <dbReference type="Proteomes" id="UP000499080"/>
    </source>
</evidence>
<accession>A0A4Y2DFH4</accession>
<reference evidence="1 2" key="1">
    <citation type="journal article" date="2019" name="Sci. Rep.">
        <title>Orb-weaving spider Araneus ventricosus genome elucidates the spidroin gene catalogue.</title>
        <authorList>
            <person name="Kono N."/>
            <person name="Nakamura H."/>
            <person name="Ohtoshi R."/>
            <person name="Moran D.A.P."/>
            <person name="Shinohara A."/>
            <person name="Yoshida Y."/>
            <person name="Fujiwara M."/>
            <person name="Mori M."/>
            <person name="Tomita M."/>
            <person name="Arakawa K."/>
        </authorList>
    </citation>
    <scope>NUCLEOTIDE SEQUENCE [LARGE SCALE GENOMIC DNA]</scope>
</reference>
<dbReference type="Proteomes" id="UP000499080">
    <property type="component" value="Unassembled WGS sequence"/>
</dbReference>
<proteinExistence type="predicted"/>
<organism evidence="1 2">
    <name type="scientific">Araneus ventricosus</name>
    <name type="common">Orbweaver spider</name>
    <name type="synonym">Epeira ventricosa</name>
    <dbReference type="NCBI Taxonomy" id="182803"/>
    <lineage>
        <taxon>Eukaryota</taxon>
        <taxon>Metazoa</taxon>
        <taxon>Ecdysozoa</taxon>
        <taxon>Arthropoda</taxon>
        <taxon>Chelicerata</taxon>
        <taxon>Arachnida</taxon>
        <taxon>Araneae</taxon>
        <taxon>Araneomorphae</taxon>
        <taxon>Entelegynae</taxon>
        <taxon>Araneoidea</taxon>
        <taxon>Araneidae</taxon>
        <taxon>Araneus</taxon>
    </lineage>
</organism>
<protein>
    <submittedName>
        <fullName evidence="1">Uncharacterized protein</fullName>
    </submittedName>
</protein>
<gene>
    <name evidence="1" type="ORF">AVEN_86046_1</name>
</gene>
<dbReference type="EMBL" id="BGPR01089305">
    <property type="protein sequence ID" value="GBM14788.1"/>
    <property type="molecule type" value="Genomic_DNA"/>
</dbReference>
<sequence length="110" mass="12726">MTVELGSSKKTYVLSSGKRHAYLPNRCQIVCGNLLTCIKFGQTYKKKKCKEKLQDVFKRRQQEFISNLDNLFDIAQADALQLMKIEEDRMFLQRQREPGRPGGVDKKLAD</sequence>
<evidence type="ECO:0000313" key="1">
    <source>
        <dbReference type="EMBL" id="GBM14788.1"/>
    </source>
</evidence>
<keyword evidence="2" id="KW-1185">Reference proteome</keyword>
<dbReference type="OrthoDB" id="8044640at2759"/>
<dbReference type="AlphaFoldDB" id="A0A4Y2DFH4"/>
<name>A0A4Y2DFH4_ARAVE</name>